<evidence type="ECO:0000256" key="22">
    <source>
        <dbReference type="SAM" id="Phobius"/>
    </source>
</evidence>
<comment type="caution">
    <text evidence="23">The sequence shown here is derived from an EMBL/GenBank/DDBJ whole genome shotgun (WGS) entry which is preliminary data.</text>
</comment>
<keyword evidence="12" id="KW-0131">Cell cycle</keyword>
<evidence type="ECO:0000256" key="2">
    <source>
        <dbReference type="ARBA" id="ARBA00004752"/>
    </source>
</evidence>
<evidence type="ECO:0000256" key="21">
    <source>
        <dbReference type="ARBA" id="ARBA00049966"/>
    </source>
</evidence>
<keyword evidence="13" id="KW-0961">Cell wall biogenesis/degradation</keyword>
<evidence type="ECO:0000256" key="20">
    <source>
        <dbReference type="ARBA" id="ARBA00049902"/>
    </source>
</evidence>
<dbReference type="EC" id="2.4.99.28" evidence="19"/>
<protein>
    <recommendedName>
        <fullName evidence="17">Probable peptidoglycan glycosyltransferase FtsW</fullName>
        <ecNumber evidence="19">2.4.99.28</ecNumber>
    </recommendedName>
    <alternativeName>
        <fullName evidence="18">Cell division protein FtsW</fullName>
    </alternativeName>
    <alternativeName>
        <fullName evidence="15">Cell wall polymerase</fullName>
    </alternativeName>
    <alternativeName>
        <fullName evidence="14">Peptidoglycan polymerase</fullName>
    </alternativeName>
</protein>
<keyword evidence="7 22" id="KW-0812">Transmembrane</keyword>
<dbReference type="RefSeq" id="WP_207739299.1">
    <property type="nucleotide sequence ID" value="NZ_JADNAH010000030.1"/>
</dbReference>
<evidence type="ECO:0000256" key="12">
    <source>
        <dbReference type="ARBA" id="ARBA00023306"/>
    </source>
</evidence>
<evidence type="ECO:0000256" key="7">
    <source>
        <dbReference type="ARBA" id="ARBA00022692"/>
    </source>
</evidence>
<dbReference type="NCBIfam" id="TIGR02614">
    <property type="entry name" value="ftsW"/>
    <property type="match status" value="1"/>
</dbReference>
<feature type="transmembrane region" description="Helical" evidence="22">
    <location>
        <begin position="347"/>
        <end position="368"/>
    </location>
</feature>
<feature type="transmembrane region" description="Helical" evidence="22">
    <location>
        <begin position="50"/>
        <end position="74"/>
    </location>
</feature>
<dbReference type="GO" id="GO:0051301">
    <property type="term" value="P:cell division"/>
    <property type="evidence" value="ECO:0007669"/>
    <property type="project" value="UniProtKB-KW"/>
</dbReference>
<organism evidence="23 24">
    <name type="scientific">Harryflintia acetispora</name>
    <dbReference type="NCBI Taxonomy" id="1849041"/>
    <lineage>
        <taxon>Bacteria</taxon>
        <taxon>Bacillati</taxon>
        <taxon>Bacillota</taxon>
        <taxon>Clostridia</taxon>
        <taxon>Eubacteriales</taxon>
        <taxon>Oscillospiraceae</taxon>
        <taxon>Harryflintia</taxon>
    </lineage>
</organism>
<evidence type="ECO:0000256" key="15">
    <source>
        <dbReference type="ARBA" id="ARBA00033270"/>
    </source>
</evidence>
<evidence type="ECO:0000256" key="5">
    <source>
        <dbReference type="ARBA" id="ARBA00022676"/>
    </source>
</evidence>
<keyword evidence="5" id="KW-0328">Glycosyltransferase</keyword>
<keyword evidence="8" id="KW-0133">Cell shape</keyword>
<keyword evidence="4 23" id="KW-0132">Cell division</keyword>
<dbReference type="PANTHER" id="PTHR30474">
    <property type="entry name" value="CELL CYCLE PROTEIN"/>
    <property type="match status" value="1"/>
</dbReference>
<name>A0A9X8UJW0_9FIRM</name>
<evidence type="ECO:0000256" key="3">
    <source>
        <dbReference type="ARBA" id="ARBA00022475"/>
    </source>
</evidence>
<comment type="pathway">
    <text evidence="2">Cell wall biogenesis; peptidoglycan biosynthesis.</text>
</comment>
<dbReference type="GO" id="GO:0071555">
    <property type="term" value="P:cell wall organization"/>
    <property type="evidence" value="ECO:0007669"/>
    <property type="project" value="UniProtKB-KW"/>
</dbReference>
<accession>A0A9X8UJW0</accession>
<feature type="transmembrane region" description="Helical" evidence="22">
    <location>
        <begin position="81"/>
        <end position="100"/>
    </location>
</feature>
<evidence type="ECO:0000256" key="17">
    <source>
        <dbReference type="ARBA" id="ARBA00041185"/>
    </source>
</evidence>
<keyword evidence="6" id="KW-0808">Transferase</keyword>
<keyword evidence="24" id="KW-1185">Reference proteome</keyword>
<keyword evidence="3" id="KW-1003">Cell membrane</keyword>
<evidence type="ECO:0000313" key="23">
    <source>
        <dbReference type="EMBL" id="TCL43803.1"/>
    </source>
</evidence>
<dbReference type="PANTHER" id="PTHR30474:SF2">
    <property type="entry name" value="PEPTIDOGLYCAN GLYCOSYLTRANSFERASE FTSW-RELATED"/>
    <property type="match status" value="1"/>
</dbReference>
<dbReference type="InterPro" id="IPR013437">
    <property type="entry name" value="FtsW"/>
</dbReference>
<evidence type="ECO:0000256" key="16">
    <source>
        <dbReference type="ARBA" id="ARBA00038053"/>
    </source>
</evidence>
<keyword evidence="10 22" id="KW-1133">Transmembrane helix</keyword>
<feature type="transmembrane region" description="Helical" evidence="22">
    <location>
        <begin position="193"/>
        <end position="214"/>
    </location>
</feature>
<dbReference type="GO" id="GO:0008955">
    <property type="term" value="F:peptidoglycan glycosyltransferase activity"/>
    <property type="evidence" value="ECO:0007669"/>
    <property type="project" value="UniProtKB-EC"/>
</dbReference>
<evidence type="ECO:0000256" key="1">
    <source>
        <dbReference type="ARBA" id="ARBA00004651"/>
    </source>
</evidence>
<evidence type="ECO:0000256" key="19">
    <source>
        <dbReference type="ARBA" id="ARBA00044770"/>
    </source>
</evidence>
<evidence type="ECO:0000313" key="24">
    <source>
        <dbReference type="Proteomes" id="UP000294682"/>
    </source>
</evidence>
<comment type="subcellular location">
    <subcellularLocation>
        <location evidence="1">Cell membrane</location>
        <topology evidence="1">Multi-pass membrane protein</topology>
    </subcellularLocation>
</comment>
<dbReference type="GO" id="GO:0032153">
    <property type="term" value="C:cell division site"/>
    <property type="evidence" value="ECO:0007669"/>
    <property type="project" value="TreeGrafter"/>
</dbReference>
<comment type="catalytic activity">
    <reaction evidence="20">
        <text>[GlcNAc-(1-&gt;4)-Mur2Ac(oyl-L-Ala-gamma-D-Glu-L-Lys-D-Ala-D-Ala)](n)-di-trans,octa-cis-undecaprenyl diphosphate + beta-D-GlcNAc-(1-&gt;4)-Mur2Ac(oyl-L-Ala-gamma-D-Glu-L-Lys-D-Ala-D-Ala)-di-trans,octa-cis-undecaprenyl diphosphate = [GlcNAc-(1-&gt;4)-Mur2Ac(oyl-L-Ala-gamma-D-Glu-L-Lys-D-Ala-D-Ala)](n+1)-di-trans,octa-cis-undecaprenyl diphosphate + di-trans,octa-cis-undecaprenyl diphosphate + H(+)</text>
        <dbReference type="Rhea" id="RHEA:23708"/>
        <dbReference type="Rhea" id="RHEA-COMP:9602"/>
        <dbReference type="Rhea" id="RHEA-COMP:9603"/>
        <dbReference type="ChEBI" id="CHEBI:15378"/>
        <dbReference type="ChEBI" id="CHEBI:58405"/>
        <dbReference type="ChEBI" id="CHEBI:60033"/>
        <dbReference type="ChEBI" id="CHEBI:78435"/>
        <dbReference type="EC" id="2.4.99.28"/>
    </reaction>
</comment>
<feature type="transmembrane region" description="Helical" evidence="22">
    <location>
        <begin position="171"/>
        <end position="188"/>
    </location>
</feature>
<evidence type="ECO:0000256" key="13">
    <source>
        <dbReference type="ARBA" id="ARBA00023316"/>
    </source>
</evidence>
<dbReference type="GO" id="GO:0005886">
    <property type="term" value="C:plasma membrane"/>
    <property type="evidence" value="ECO:0007669"/>
    <property type="project" value="UniProtKB-SubCell"/>
</dbReference>
<feature type="transmembrane region" description="Helical" evidence="22">
    <location>
        <begin position="281"/>
        <end position="301"/>
    </location>
</feature>
<evidence type="ECO:0000256" key="9">
    <source>
        <dbReference type="ARBA" id="ARBA00022984"/>
    </source>
</evidence>
<dbReference type="Pfam" id="PF01098">
    <property type="entry name" value="FTSW_RODA_SPOVE"/>
    <property type="match status" value="1"/>
</dbReference>
<comment type="function">
    <text evidence="21">Peptidoglycan polymerase that is essential for cell division.</text>
</comment>
<evidence type="ECO:0000256" key="14">
    <source>
        <dbReference type="ARBA" id="ARBA00032370"/>
    </source>
</evidence>
<gene>
    <name evidence="23" type="ORF">EDD78_104142</name>
</gene>
<keyword evidence="9" id="KW-0573">Peptidoglycan synthesis</keyword>
<evidence type="ECO:0000256" key="6">
    <source>
        <dbReference type="ARBA" id="ARBA00022679"/>
    </source>
</evidence>
<sequence length="377" mass="41469">MKKAKNKVKIKTGRIDVVFLVLVLSLLTVGLVMLFSASYAYAYYYYKDSFYFISKQLVFAVVGVTAMFVLAFFDYHHFQKLALPIMGVTVFLLVLVRILPTRVGDFHRWIRIGSFSVQPSEIAKFAVVVLFAQILSKNYSKIKTFKYGILPFVIILGLLSFLMLLQPHVSGVILIMLIGAVVMLVGGVDVKWFVFAGVGALILIGGALLIPGAFDYARSRLEFWFDPWSDPQGAGFQTIQSLYAIGSGGLLGVGIGNSRQKYLYLPEVQNDFVFAIVGEELGFIGATLIIVMFALLIWRGFVIAARAKDRFGMLLAVGLTAQVGIQAFLNIAVVTNTIPNTGISLPFFSYGGTSLMMLLGQMGIVLSVSRQSTLLKE</sequence>
<dbReference type="GO" id="GO:0009252">
    <property type="term" value="P:peptidoglycan biosynthetic process"/>
    <property type="evidence" value="ECO:0007669"/>
    <property type="project" value="UniProtKB-KW"/>
</dbReference>
<evidence type="ECO:0000256" key="4">
    <source>
        <dbReference type="ARBA" id="ARBA00022618"/>
    </source>
</evidence>
<reference evidence="23 24" key="1">
    <citation type="submission" date="2019-03" db="EMBL/GenBank/DDBJ databases">
        <title>Genomic Encyclopedia of Type Strains, Phase IV (KMG-IV): sequencing the most valuable type-strain genomes for metagenomic binning, comparative biology and taxonomic classification.</title>
        <authorList>
            <person name="Goeker M."/>
        </authorList>
    </citation>
    <scope>NUCLEOTIDE SEQUENCE [LARGE SCALE GENOMIC DNA]</scope>
    <source>
        <strain evidence="23 24">DSM 100433</strain>
    </source>
</reference>
<dbReference type="Proteomes" id="UP000294682">
    <property type="component" value="Unassembled WGS sequence"/>
</dbReference>
<keyword evidence="11 22" id="KW-0472">Membrane</keyword>
<dbReference type="InterPro" id="IPR001182">
    <property type="entry name" value="FtsW/RodA"/>
</dbReference>
<evidence type="ECO:0000256" key="8">
    <source>
        <dbReference type="ARBA" id="ARBA00022960"/>
    </source>
</evidence>
<feature type="transmembrane region" description="Helical" evidence="22">
    <location>
        <begin position="147"/>
        <end position="165"/>
    </location>
</feature>
<evidence type="ECO:0000256" key="18">
    <source>
        <dbReference type="ARBA" id="ARBA00041418"/>
    </source>
</evidence>
<evidence type="ECO:0000256" key="11">
    <source>
        <dbReference type="ARBA" id="ARBA00023136"/>
    </source>
</evidence>
<dbReference type="EMBL" id="SLUK01000004">
    <property type="protein sequence ID" value="TCL43803.1"/>
    <property type="molecule type" value="Genomic_DNA"/>
</dbReference>
<dbReference type="GO" id="GO:0008360">
    <property type="term" value="P:regulation of cell shape"/>
    <property type="evidence" value="ECO:0007669"/>
    <property type="project" value="UniProtKB-KW"/>
</dbReference>
<proteinExistence type="inferred from homology"/>
<evidence type="ECO:0000256" key="10">
    <source>
        <dbReference type="ARBA" id="ARBA00022989"/>
    </source>
</evidence>
<comment type="similarity">
    <text evidence="16">Belongs to the SEDS family. FtsW subfamily.</text>
</comment>
<feature type="transmembrane region" description="Helical" evidence="22">
    <location>
        <begin position="313"/>
        <end position="335"/>
    </location>
</feature>
<dbReference type="GO" id="GO:0015648">
    <property type="term" value="F:lipid-linked peptidoglycan transporter activity"/>
    <property type="evidence" value="ECO:0007669"/>
    <property type="project" value="TreeGrafter"/>
</dbReference>
<dbReference type="AlphaFoldDB" id="A0A9X8UJW0"/>